<dbReference type="Gene3D" id="1.10.287.1120">
    <property type="entry name" value="Bipartite methylase S protein"/>
    <property type="match status" value="1"/>
</dbReference>
<dbReference type="GO" id="GO:0004519">
    <property type="term" value="F:endonuclease activity"/>
    <property type="evidence" value="ECO:0007669"/>
    <property type="project" value="UniProtKB-KW"/>
</dbReference>
<evidence type="ECO:0000256" key="2">
    <source>
        <dbReference type="ARBA" id="ARBA00022747"/>
    </source>
</evidence>
<reference evidence="5 6" key="1">
    <citation type="submission" date="2019-08" db="EMBL/GenBank/DDBJ databases">
        <title>Draft genome sequence of Chryseobacterium sp. Gsoil 183.</title>
        <authorList>
            <person name="Im W.-T."/>
        </authorList>
    </citation>
    <scope>NUCLEOTIDE SEQUENCE [LARGE SCALE GENOMIC DNA]</scope>
    <source>
        <strain evidence="5 6">Gsoil 183</strain>
        <plasmid evidence="5">unnamed1</plasmid>
    </source>
</reference>
<dbReference type="InterPro" id="IPR044946">
    <property type="entry name" value="Restrct_endonuc_typeI_TRD_sf"/>
</dbReference>
<keyword evidence="5" id="KW-0255">Endonuclease</keyword>
<keyword evidence="3" id="KW-0238">DNA-binding</keyword>
<keyword evidence="5" id="KW-0540">Nuclease</keyword>
<evidence type="ECO:0000313" key="5">
    <source>
        <dbReference type="EMBL" id="TZF99401.1"/>
    </source>
</evidence>
<dbReference type="InterPro" id="IPR052021">
    <property type="entry name" value="Type-I_RS_S_subunit"/>
</dbReference>
<feature type="domain" description="Type I restriction modification DNA specificity" evidence="4">
    <location>
        <begin position="22"/>
        <end position="176"/>
    </location>
</feature>
<evidence type="ECO:0000256" key="1">
    <source>
        <dbReference type="ARBA" id="ARBA00010923"/>
    </source>
</evidence>
<dbReference type="OrthoDB" id="667970at2"/>
<evidence type="ECO:0000256" key="3">
    <source>
        <dbReference type="ARBA" id="ARBA00023125"/>
    </source>
</evidence>
<keyword evidence="2" id="KW-0680">Restriction system</keyword>
<dbReference type="GO" id="GO:0009307">
    <property type="term" value="P:DNA restriction-modification system"/>
    <property type="evidence" value="ECO:0007669"/>
    <property type="project" value="UniProtKB-KW"/>
</dbReference>
<protein>
    <submittedName>
        <fullName evidence="5">Restriction endonuclease subunit S</fullName>
    </submittedName>
</protein>
<dbReference type="GO" id="GO:0003677">
    <property type="term" value="F:DNA binding"/>
    <property type="evidence" value="ECO:0007669"/>
    <property type="project" value="UniProtKB-KW"/>
</dbReference>
<keyword evidence="6" id="KW-1185">Reference proteome</keyword>
<dbReference type="RefSeq" id="WP_149386513.1">
    <property type="nucleotide sequence ID" value="NZ_VTRU01000001.1"/>
</dbReference>
<dbReference type="PANTHER" id="PTHR30408">
    <property type="entry name" value="TYPE-1 RESTRICTION ENZYME ECOKI SPECIFICITY PROTEIN"/>
    <property type="match status" value="1"/>
</dbReference>
<evidence type="ECO:0000313" key="6">
    <source>
        <dbReference type="Proteomes" id="UP000323884"/>
    </source>
</evidence>
<organism evidence="5 6">
    <name type="scientific">Chryseobacterium panacisoli</name>
    <dbReference type="NCBI Taxonomy" id="1807141"/>
    <lineage>
        <taxon>Bacteria</taxon>
        <taxon>Pseudomonadati</taxon>
        <taxon>Bacteroidota</taxon>
        <taxon>Flavobacteriia</taxon>
        <taxon>Flavobacteriales</taxon>
        <taxon>Weeksellaceae</taxon>
        <taxon>Chryseobacterium group</taxon>
        <taxon>Chryseobacterium</taxon>
    </lineage>
</organism>
<comment type="similarity">
    <text evidence="1">Belongs to the type-I restriction system S methylase family.</text>
</comment>
<feature type="domain" description="Type I restriction modification DNA specificity" evidence="4">
    <location>
        <begin position="204"/>
        <end position="391"/>
    </location>
</feature>
<gene>
    <name evidence="5" type="ORF">FW781_05600</name>
</gene>
<sequence>MNKTKNKLVPELRFPEFKDDAEWEEKSIGMICKITNGKSNAQDHIDNGKYPLFDRSEVIKESNNFIFDCEAVIIPGEGMRFIPKYYKGKFDLHQRAYALKDFSSNGLFIYYLMLNNSNLLSQKAVQSTVLSLRLPILQEFPIQIPQKKQEQKKIADFLSSLDEILTLHKDKLDALKNHKKGLLQNLFPKEGRKIPELRFKEFKNDWQEIKLGQVCTYFKGFAFQSKEYTSNGRRIVRVSDMGFDYIKDETNAIYIDENKVELYKRWELKKNDLIITTVGSKPPVYDSLVGRTIVVKSKDENSLLNQNSVCLRANELIEQKFLNSLFKRNIYIAFIESIIRGNANQGSIALVDLFEYKFFLPELKEQEKIAECLSAVDNLITSQTNKIEQLKDHKKGLMQRLFPKIV</sequence>
<keyword evidence="5" id="KW-0614">Plasmid</keyword>
<name>A0A5D8ZXU8_9FLAO</name>
<geneLocation type="plasmid" evidence="5">
    <name>unnamed1</name>
</geneLocation>
<comment type="caution">
    <text evidence="5">The sequence shown here is derived from an EMBL/GenBank/DDBJ whole genome shotgun (WGS) entry which is preliminary data.</text>
</comment>
<dbReference type="Gene3D" id="3.90.220.20">
    <property type="entry name" value="DNA methylase specificity domains"/>
    <property type="match status" value="2"/>
</dbReference>
<dbReference type="SUPFAM" id="SSF116734">
    <property type="entry name" value="DNA methylase specificity domain"/>
    <property type="match status" value="2"/>
</dbReference>
<dbReference type="EMBL" id="VTRU01000001">
    <property type="protein sequence ID" value="TZF99401.1"/>
    <property type="molecule type" value="Genomic_DNA"/>
</dbReference>
<dbReference type="AlphaFoldDB" id="A0A5D8ZXU8"/>
<dbReference type="PANTHER" id="PTHR30408:SF12">
    <property type="entry name" value="TYPE I RESTRICTION ENZYME MJAVIII SPECIFICITY SUBUNIT"/>
    <property type="match status" value="1"/>
</dbReference>
<dbReference type="Pfam" id="PF01420">
    <property type="entry name" value="Methylase_S"/>
    <property type="match status" value="2"/>
</dbReference>
<keyword evidence="5" id="KW-0378">Hydrolase</keyword>
<proteinExistence type="inferred from homology"/>
<evidence type="ECO:0000259" key="4">
    <source>
        <dbReference type="Pfam" id="PF01420"/>
    </source>
</evidence>
<dbReference type="Proteomes" id="UP000323884">
    <property type="component" value="Unassembled WGS sequence"/>
</dbReference>
<dbReference type="InterPro" id="IPR000055">
    <property type="entry name" value="Restrct_endonuc_typeI_TRD"/>
</dbReference>
<accession>A0A5D8ZXU8</accession>